<evidence type="ECO:0000313" key="3">
    <source>
        <dbReference type="Proteomes" id="UP000265515"/>
    </source>
</evidence>
<organism evidence="2 3">
    <name type="scientific">Chara braunii</name>
    <name type="common">Braun's stonewort</name>
    <dbReference type="NCBI Taxonomy" id="69332"/>
    <lineage>
        <taxon>Eukaryota</taxon>
        <taxon>Viridiplantae</taxon>
        <taxon>Streptophyta</taxon>
        <taxon>Charophyceae</taxon>
        <taxon>Charales</taxon>
        <taxon>Characeae</taxon>
        <taxon>Chara</taxon>
    </lineage>
</organism>
<sequence>MPRWEGREAYKAEQRRLRDLETGGARASGGPTLGVHIDSGVAGECGPESVGGTGGQPHGDDVDRGEDSDSPNDGDRGEAAKEDLVERVIVGLRTTDMEGGMPGGRDTSLMGDVVMAEEVGLHTDRQGSDTRAGRSPVMEEGVDADEEAQSSPPRIQRETCPSCSFDVRGDEAATVFGGGSTRDMHPPRPPSVHSSPLYKSSGSRAAISVASASHGASGDGWSSYKRVTDRLRRDCERGQGFFARGSTAGADVGDASIADLRRPSVHTAARILGLPERQTRRLEVFPTPGAVDDRRRGLPYTSGKQGRDVTDPSVAWRLRLLVVYHMLALKMEVPLWYVGVYIHDRPEDDDMDALQESMVLCLASCFQDALRGGQWSEKWKMSLSRLNRIGDAFRLLLAANMWIMRMGGDNARSHYEASYYSQLVTKLTQMAVGAQTFNWRRHIVDSTNVVLYRLGKPPTQERPTYIPEWAACGISFNCNAGLADPGVEARMDWLGTGSLDDETKDDGDNGDGGS</sequence>
<gene>
    <name evidence="2" type="ORF">CBR_g17878</name>
</gene>
<dbReference type="AlphaFoldDB" id="A0A388KVS3"/>
<dbReference type="EMBL" id="BFEA01000198">
    <property type="protein sequence ID" value="GBG74165.1"/>
    <property type="molecule type" value="Genomic_DNA"/>
</dbReference>
<evidence type="ECO:0000256" key="1">
    <source>
        <dbReference type="SAM" id="MobiDB-lite"/>
    </source>
</evidence>
<feature type="compositionally biased region" description="Basic and acidic residues" evidence="1">
    <location>
        <begin position="120"/>
        <end position="132"/>
    </location>
</feature>
<proteinExistence type="predicted"/>
<comment type="caution">
    <text evidence="2">The sequence shown here is derived from an EMBL/GenBank/DDBJ whole genome shotgun (WGS) entry which is preliminary data.</text>
</comment>
<keyword evidence="3" id="KW-1185">Reference proteome</keyword>
<feature type="region of interest" description="Disordered" evidence="1">
    <location>
        <begin position="178"/>
        <end position="199"/>
    </location>
</feature>
<dbReference type="Proteomes" id="UP000265515">
    <property type="component" value="Unassembled WGS sequence"/>
</dbReference>
<reference evidence="2 3" key="1">
    <citation type="journal article" date="2018" name="Cell">
        <title>The Chara Genome: Secondary Complexity and Implications for Plant Terrestrialization.</title>
        <authorList>
            <person name="Nishiyama T."/>
            <person name="Sakayama H."/>
            <person name="Vries J.D."/>
            <person name="Buschmann H."/>
            <person name="Saint-Marcoux D."/>
            <person name="Ullrich K.K."/>
            <person name="Haas F.B."/>
            <person name="Vanderstraeten L."/>
            <person name="Becker D."/>
            <person name="Lang D."/>
            <person name="Vosolsobe S."/>
            <person name="Rombauts S."/>
            <person name="Wilhelmsson P.K.I."/>
            <person name="Janitza P."/>
            <person name="Kern R."/>
            <person name="Heyl A."/>
            <person name="Rumpler F."/>
            <person name="Villalobos L.I.A.C."/>
            <person name="Clay J.M."/>
            <person name="Skokan R."/>
            <person name="Toyoda A."/>
            <person name="Suzuki Y."/>
            <person name="Kagoshima H."/>
            <person name="Schijlen E."/>
            <person name="Tajeshwar N."/>
            <person name="Catarino B."/>
            <person name="Hetherington A.J."/>
            <person name="Saltykova A."/>
            <person name="Bonnot C."/>
            <person name="Breuninger H."/>
            <person name="Symeonidi A."/>
            <person name="Radhakrishnan G.V."/>
            <person name="Van Nieuwerburgh F."/>
            <person name="Deforce D."/>
            <person name="Chang C."/>
            <person name="Karol K.G."/>
            <person name="Hedrich R."/>
            <person name="Ulvskov P."/>
            <person name="Glockner G."/>
            <person name="Delwiche C.F."/>
            <person name="Petrasek J."/>
            <person name="Van de Peer Y."/>
            <person name="Friml J."/>
            <person name="Beilby M."/>
            <person name="Dolan L."/>
            <person name="Kohara Y."/>
            <person name="Sugano S."/>
            <person name="Fujiyama A."/>
            <person name="Delaux P.-M."/>
            <person name="Quint M."/>
            <person name="TheiBen G."/>
            <person name="Hagemann M."/>
            <person name="Harholt J."/>
            <person name="Dunand C."/>
            <person name="Zachgo S."/>
            <person name="Langdale J."/>
            <person name="Maumus F."/>
            <person name="Straeten D.V.D."/>
            <person name="Gould S.B."/>
            <person name="Rensing S.A."/>
        </authorList>
    </citation>
    <scope>NUCLEOTIDE SEQUENCE [LARGE SCALE GENOMIC DNA]</scope>
    <source>
        <strain evidence="2 3">S276</strain>
    </source>
</reference>
<evidence type="ECO:0000313" key="2">
    <source>
        <dbReference type="EMBL" id="GBG74165.1"/>
    </source>
</evidence>
<feature type="region of interest" description="Disordered" evidence="1">
    <location>
        <begin position="1"/>
        <end position="85"/>
    </location>
</feature>
<accession>A0A388KVS3</accession>
<protein>
    <submittedName>
        <fullName evidence="2">Uncharacterized protein</fullName>
    </submittedName>
</protein>
<dbReference type="Gramene" id="GBG74165">
    <property type="protein sequence ID" value="GBG74165"/>
    <property type="gene ID" value="CBR_g17878"/>
</dbReference>
<feature type="compositionally biased region" description="Basic and acidic residues" evidence="1">
    <location>
        <begin position="58"/>
        <end position="85"/>
    </location>
</feature>
<feature type="region of interest" description="Disordered" evidence="1">
    <location>
        <begin position="120"/>
        <end position="164"/>
    </location>
</feature>
<name>A0A388KVS3_CHABU</name>
<feature type="compositionally biased region" description="Basic and acidic residues" evidence="1">
    <location>
        <begin position="1"/>
        <end position="21"/>
    </location>
</feature>